<keyword evidence="7 10" id="KW-0408">Iron</keyword>
<feature type="binding site" evidence="10">
    <location>
        <position position="95"/>
    </location>
    <ligand>
        <name>substrate</name>
    </ligand>
</feature>
<keyword evidence="6 10" id="KW-0784">Thiamine biosynthesis</keyword>
<keyword evidence="5 10" id="KW-0862">Zinc</keyword>
<keyword evidence="9 10" id="KW-0456">Lyase</keyword>
<dbReference type="NCBIfam" id="TIGR00190">
    <property type="entry name" value="thiC"/>
    <property type="match status" value="1"/>
</dbReference>
<dbReference type="EC" id="4.1.99.17" evidence="10"/>
<name>A0ABN6VRN7_9BACT</name>
<dbReference type="HAMAP" id="MF_00089">
    <property type="entry name" value="ThiC"/>
    <property type="match status" value="1"/>
</dbReference>
<dbReference type="Gene3D" id="3.20.20.540">
    <property type="entry name" value="Radical SAM ThiC family, central domain"/>
    <property type="match status" value="1"/>
</dbReference>
<sequence>MTQLDYARKGIITDKMKEAALAEGVEPEFIRAGIAAGRIIICHNIKHGNGRPLAVGTGLRTKVNANIGTSADDLDITKELEKARTAVKFGADAIMDLSTGGPVDEIRRAIIAETTACIGSVPLYQAALDAVRTKNKAIVDMTVDDIFEGIIKHAEDGVDFITVHCGVTRSTVERMKNEGRIMDVVSRGGAFTVEWMTYNQQENPLFEHFDRLLEITRAYDMTLSLGDGFRPGCLADATDRAQIHELIILGELTQRAQAAGVQVMIEGPGHVPLNQIEANILLQKRLCHGAPFYVLGPLVTDIAPGYDHITCAIGGAIAAAAGADFLCYVTPSEHLRLPTIEDVREGVIASKIAAHAADIAKGVKGAMDKDIVMAKCRKKLDWEGQFGQALDPEKARRLRSESGVADHGACTMCGEFCAYKVMDDAMEKQAAQR</sequence>
<dbReference type="EMBL" id="AP027151">
    <property type="protein sequence ID" value="BDV41735.1"/>
    <property type="molecule type" value="Genomic_DNA"/>
</dbReference>
<evidence type="ECO:0000256" key="8">
    <source>
        <dbReference type="ARBA" id="ARBA00023014"/>
    </source>
</evidence>
<comment type="cofactor">
    <cofactor evidence="10">
        <name>[4Fe-4S] cluster</name>
        <dbReference type="ChEBI" id="CHEBI:49883"/>
    </cofactor>
    <text evidence="10">Binds 1 [4Fe-4S] cluster per subunit. The cluster is coordinated with 3 cysteines and an exchangeable S-adenosyl-L-methionine.</text>
</comment>
<comment type="function">
    <text evidence="1 10">Catalyzes the synthesis of the hydroxymethylpyrimidine phosphate (HMP-P) moiety of thiamine from aminoimidazole ribotide (AIR) in a radical S-adenosyl-L-methionine (SAM)-dependent reaction.</text>
</comment>
<evidence type="ECO:0000256" key="6">
    <source>
        <dbReference type="ARBA" id="ARBA00022977"/>
    </source>
</evidence>
<keyword evidence="8 10" id="KW-0411">Iron-sulfur</keyword>
<evidence type="ECO:0000256" key="7">
    <source>
        <dbReference type="ARBA" id="ARBA00023004"/>
    </source>
</evidence>
<evidence type="ECO:0000313" key="11">
    <source>
        <dbReference type="EMBL" id="BDV41735.1"/>
    </source>
</evidence>
<evidence type="ECO:0000313" key="12">
    <source>
        <dbReference type="Proteomes" id="UP001317705"/>
    </source>
</evidence>
<dbReference type="SFLD" id="SFLDS00113">
    <property type="entry name" value="Radical_SAM_Phosphomethylpyrim"/>
    <property type="match status" value="1"/>
</dbReference>
<dbReference type="SFLD" id="SFLDG01114">
    <property type="entry name" value="phosphomethylpyrimidine_syntha"/>
    <property type="match status" value="1"/>
</dbReference>
<feature type="binding site" evidence="10">
    <location>
        <position position="413"/>
    </location>
    <ligand>
        <name>[4Fe-4S] cluster</name>
        <dbReference type="ChEBI" id="CHEBI:49883"/>
        <note>4Fe-4S-S-AdoMet</note>
    </ligand>
</feature>
<evidence type="ECO:0000256" key="2">
    <source>
        <dbReference type="ARBA" id="ARBA00022485"/>
    </source>
</evidence>
<proteinExistence type="inferred from homology"/>
<dbReference type="InterPro" id="IPR038521">
    <property type="entry name" value="ThiC/Bza_core_dom"/>
</dbReference>
<evidence type="ECO:0000256" key="4">
    <source>
        <dbReference type="ARBA" id="ARBA00022723"/>
    </source>
</evidence>
<feature type="binding site" evidence="10">
    <location>
        <position position="266"/>
    </location>
    <ligand>
        <name>substrate</name>
    </ligand>
</feature>
<dbReference type="Proteomes" id="UP001317705">
    <property type="component" value="Chromosome"/>
</dbReference>
<keyword evidence="2 10" id="KW-0004">4Fe-4S</keyword>
<dbReference type="Pfam" id="PF01964">
    <property type="entry name" value="ThiC_Rad_SAM"/>
    <property type="match status" value="1"/>
</dbReference>
<feature type="binding site" evidence="10">
    <location>
        <begin position="227"/>
        <end position="230"/>
    </location>
    <ligand>
        <name>substrate</name>
    </ligand>
</feature>
<feature type="binding site" evidence="10">
    <location>
        <position position="164"/>
    </location>
    <ligand>
        <name>substrate</name>
    </ligand>
</feature>
<dbReference type="RefSeq" id="WP_282001758.1">
    <property type="nucleotide sequence ID" value="NZ_AP027151.1"/>
</dbReference>
<comment type="catalytic activity">
    <reaction evidence="10">
        <text>5-amino-1-(5-phospho-beta-D-ribosyl)imidazole + S-adenosyl-L-methionine = 4-amino-2-methyl-5-(phosphooxymethyl)pyrimidine + CO + 5'-deoxyadenosine + formate + L-methionine + 3 H(+)</text>
        <dbReference type="Rhea" id="RHEA:24840"/>
        <dbReference type="ChEBI" id="CHEBI:15378"/>
        <dbReference type="ChEBI" id="CHEBI:15740"/>
        <dbReference type="ChEBI" id="CHEBI:17245"/>
        <dbReference type="ChEBI" id="CHEBI:17319"/>
        <dbReference type="ChEBI" id="CHEBI:57844"/>
        <dbReference type="ChEBI" id="CHEBI:58354"/>
        <dbReference type="ChEBI" id="CHEBI:59789"/>
        <dbReference type="ChEBI" id="CHEBI:137981"/>
        <dbReference type="EC" id="4.1.99.17"/>
    </reaction>
</comment>
<feature type="binding site" evidence="10">
    <location>
        <position position="270"/>
    </location>
    <ligand>
        <name>Zn(2+)</name>
        <dbReference type="ChEBI" id="CHEBI:29105"/>
    </ligand>
</feature>
<dbReference type="PANTHER" id="PTHR30557:SF1">
    <property type="entry name" value="PHOSPHOMETHYLPYRIMIDINE SYNTHASE, CHLOROPLASTIC"/>
    <property type="match status" value="1"/>
</dbReference>
<keyword evidence="4 10" id="KW-0479">Metal-binding</keyword>
<feature type="binding site" evidence="10">
    <location>
        <position position="417"/>
    </location>
    <ligand>
        <name>[4Fe-4S] cluster</name>
        <dbReference type="ChEBI" id="CHEBI:49883"/>
        <note>4Fe-4S-S-AdoMet</note>
    </ligand>
</feature>
<evidence type="ECO:0000256" key="9">
    <source>
        <dbReference type="ARBA" id="ARBA00023239"/>
    </source>
</evidence>
<dbReference type="InterPro" id="IPR002817">
    <property type="entry name" value="ThiC/BzaA/B"/>
</dbReference>
<protein>
    <recommendedName>
        <fullName evidence="10">Phosphomethylpyrimidine synthase</fullName>
        <ecNumber evidence="10">4.1.99.17</ecNumber>
    </recommendedName>
    <alternativeName>
        <fullName evidence="10">Hydroxymethylpyrimidine phosphate synthase</fullName>
        <shortName evidence="10">HMP-P synthase</shortName>
        <shortName evidence="10">HMP-phosphate synthase</shortName>
        <shortName evidence="10">HMPP synthase</shortName>
    </alternativeName>
    <alternativeName>
        <fullName evidence="10">Thiamine biosynthesis protein ThiC</fullName>
    </alternativeName>
</protein>
<feature type="binding site" evidence="10">
    <location>
        <position position="410"/>
    </location>
    <ligand>
        <name>[4Fe-4S] cluster</name>
        <dbReference type="ChEBI" id="CHEBI:49883"/>
        <note>4Fe-4S-S-AdoMet</note>
    </ligand>
</feature>
<dbReference type="SFLD" id="SFLDF00407">
    <property type="entry name" value="phosphomethylpyrimidine_syntha"/>
    <property type="match status" value="1"/>
</dbReference>
<feature type="binding site" evidence="10">
    <location>
        <position position="293"/>
    </location>
    <ligand>
        <name>substrate</name>
    </ligand>
</feature>
<dbReference type="SUPFAM" id="SSF51569">
    <property type="entry name" value="Aldolase"/>
    <property type="match status" value="1"/>
</dbReference>
<evidence type="ECO:0000256" key="1">
    <source>
        <dbReference type="ARBA" id="ARBA00003175"/>
    </source>
</evidence>
<gene>
    <name evidence="11" type="primary">thiC-1</name>
    <name evidence="10" type="synonym">thiC</name>
    <name evidence="11" type="ORF">GURASL_06580</name>
</gene>
<feature type="binding site" evidence="10">
    <location>
        <position position="334"/>
    </location>
    <ligand>
        <name>Zn(2+)</name>
        <dbReference type="ChEBI" id="CHEBI:29105"/>
    </ligand>
</feature>
<feature type="binding site" evidence="10">
    <location>
        <begin position="186"/>
        <end position="188"/>
    </location>
    <ligand>
        <name>substrate</name>
    </ligand>
</feature>
<accession>A0ABN6VRN7</accession>
<evidence type="ECO:0000256" key="10">
    <source>
        <dbReference type="HAMAP-Rule" id="MF_00089"/>
    </source>
</evidence>
<evidence type="ECO:0000256" key="5">
    <source>
        <dbReference type="ARBA" id="ARBA00022833"/>
    </source>
</evidence>
<feature type="binding site" evidence="10">
    <location>
        <position position="66"/>
    </location>
    <ligand>
        <name>substrate</name>
    </ligand>
</feature>
<dbReference type="PANTHER" id="PTHR30557">
    <property type="entry name" value="THIAMINE BIOSYNTHESIS PROTEIN THIC"/>
    <property type="match status" value="1"/>
</dbReference>
<organism evidence="11 12">
    <name type="scientific">Geotalea uraniireducens</name>
    <dbReference type="NCBI Taxonomy" id="351604"/>
    <lineage>
        <taxon>Bacteria</taxon>
        <taxon>Pseudomonadati</taxon>
        <taxon>Thermodesulfobacteriota</taxon>
        <taxon>Desulfuromonadia</taxon>
        <taxon>Geobacterales</taxon>
        <taxon>Geobacteraceae</taxon>
        <taxon>Geotalea</taxon>
    </lineage>
</organism>
<comment type="similarity">
    <text evidence="10">Belongs to the ThiC family.</text>
</comment>
<comment type="pathway">
    <text evidence="10">Cofactor biosynthesis; thiamine diphosphate biosynthesis.</text>
</comment>
<dbReference type="NCBIfam" id="NF009895">
    <property type="entry name" value="PRK13352.1"/>
    <property type="match status" value="1"/>
</dbReference>
<evidence type="ECO:0000256" key="3">
    <source>
        <dbReference type="ARBA" id="ARBA00022691"/>
    </source>
</evidence>
<dbReference type="InterPro" id="IPR037509">
    <property type="entry name" value="ThiC"/>
</dbReference>
<keyword evidence="3 10" id="KW-0949">S-adenosyl-L-methionine</keyword>
<feature type="binding site" evidence="10">
    <location>
        <position position="124"/>
    </location>
    <ligand>
        <name>substrate</name>
    </ligand>
</feature>
<reference evidence="11 12" key="1">
    <citation type="submission" date="2022-12" db="EMBL/GenBank/DDBJ databases">
        <title>Polyphasic characterization of Geotalea uranireducens NIT-SL11 newly isolated from a complex of sewage sludge and microbially reduced graphene oxide.</title>
        <authorList>
            <person name="Xie L."/>
            <person name="Yoshida N."/>
            <person name="Meng L."/>
        </authorList>
    </citation>
    <scope>NUCLEOTIDE SEQUENCE [LARGE SCALE GENOMIC DNA]</scope>
    <source>
        <strain evidence="11 12">NIT-SL11</strain>
    </source>
</reference>
<dbReference type="Gene3D" id="6.10.250.620">
    <property type="match status" value="1"/>
</dbReference>
<keyword evidence="12" id="KW-1185">Reference proteome</keyword>